<evidence type="ECO:0000313" key="2">
    <source>
        <dbReference type="EMBL" id="CAG8536830.1"/>
    </source>
</evidence>
<dbReference type="Pfam" id="PF00505">
    <property type="entry name" value="HMG_box"/>
    <property type="match status" value="1"/>
</dbReference>
<dbReference type="Gene3D" id="1.10.30.10">
    <property type="entry name" value="High mobility group box domain"/>
    <property type="match status" value="1"/>
</dbReference>
<dbReference type="Proteomes" id="UP000789508">
    <property type="component" value="Unassembled WGS sequence"/>
</dbReference>
<evidence type="ECO:0000313" key="3">
    <source>
        <dbReference type="Proteomes" id="UP000789508"/>
    </source>
</evidence>
<dbReference type="InterPro" id="IPR036910">
    <property type="entry name" value="HMG_box_dom_sf"/>
</dbReference>
<organism evidence="2 3">
    <name type="scientific">Ambispora leptoticha</name>
    <dbReference type="NCBI Taxonomy" id="144679"/>
    <lineage>
        <taxon>Eukaryota</taxon>
        <taxon>Fungi</taxon>
        <taxon>Fungi incertae sedis</taxon>
        <taxon>Mucoromycota</taxon>
        <taxon>Glomeromycotina</taxon>
        <taxon>Glomeromycetes</taxon>
        <taxon>Archaeosporales</taxon>
        <taxon>Ambisporaceae</taxon>
        <taxon>Ambispora</taxon>
    </lineage>
</organism>
<protein>
    <submittedName>
        <fullName evidence="2">6623_t:CDS:1</fullName>
    </submittedName>
</protein>
<keyword evidence="3" id="KW-1185">Reference proteome</keyword>
<dbReference type="SUPFAM" id="SSF47095">
    <property type="entry name" value="HMG-box"/>
    <property type="match status" value="1"/>
</dbReference>
<dbReference type="OrthoDB" id="2350136at2759"/>
<dbReference type="InterPro" id="IPR009071">
    <property type="entry name" value="HMG_box_dom"/>
</dbReference>
<sequence>MPIVNNNSAEANIFNISTMSNINKIDNNGNNSNNDPIKDERLPLDKIDVPFPLTDQLTAIIASYKERTISGKPPNGFILYRKALVRELNAHGYYLPAKDISPLASEKWKNKPEIVKEEYRQISSNIGKIFQKSEQPVILTPENFCAQSTIKTIRKNVRSEAATSNFIKNKFVSKIDTSIPTELFDGSQKSDSEPNYMFTSQFEHIPEYNLSSVKQRTIHDETCIDNFDYLRNGDVTLGTASILEPITNYFLESYNSYSLPINESSADHLLSLMDRESEVYFEKSNFPVSNWTALVPEIETECFNNYLNTCTDNFIPLI</sequence>
<proteinExistence type="predicted"/>
<dbReference type="EMBL" id="CAJVPS010001409">
    <property type="protein sequence ID" value="CAG8536830.1"/>
    <property type="molecule type" value="Genomic_DNA"/>
</dbReference>
<feature type="domain" description="HMG box" evidence="1">
    <location>
        <begin position="72"/>
        <end position="124"/>
    </location>
</feature>
<gene>
    <name evidence="2" type="ORF">ALEPTO_LOCUS5211</name>
</gene>
<reference evidence="2" key="1">
    <citation type="submission" date="2021-06" db="EMBL/GenBank/DDBJ databases">
        <authorList>
            <person name="Kallberg Y."/>
            <person name="Tangrot J."/>
            <person name="Rosling A."/>
        </authorList>
    </citation>
    <scope>NUCLEOTIDE SEQUENCE</scope>
    <source>
        <strain evidence="2">FL130A</strain>
    </source>
</reference>
<accession>A0A9N9FJ71</accession>
<dbReference type="AlphaFoldDB" id="A0A9N9FJ71"/>
<comment type="caution">
    <text evidence="2">The sequence shown here is derived from an EMBL/GenBank/DDBJ whole genome shotgun (WGS) entry which is preliminary data.</text>
</comment>
<name>A0A9N9FJ71_9GLOM</name>
<evidence type="ECO:0000259" key="1">
    <source>
        <dbReference type="Pfam" id="PF00505"/>
    </source>
</evidence>